<keyword evidence="4" id="KW-1185">Reference proteome</keyword>
<reference evidence="3 4" key="1">
    <citation type="submission" date="2014-04" db="EMBL/GenBank/DDBJ databases">
        <authorList>
            <consortium name="DOE Joint Genome Institute"/>
            <person name="Kuo A."/>
            <person name="Girlanda M."/>
            <person name="Perotto S."/>
            <person name="Kohler A."/>
            <person name="Nagy L.G."/>
            <person name="Floudas D."/>
            <person name="Copeland A."/>
            <person name="Barry K.W."/>
            <person name="Cichocki N."/>
            <person name="Veneault-Fourrey C."/>
            <person name="LaButti K."/>
            <person name="Lindquist E.A."/>
            <person name="Lipzen A."/>
            <person name="Lundell T."/>
            <person name="Morin E."/>
            <person name="Murat C."/>
            <person name="Sun H."/>
            <person name="Tunlid A."/>
            <person name="Henrissat B."/>
            <person name="Grigoriev I.V."/>
            <person name="Hibbett D.S."/>
            <person name="Martin F."/>
            <person name="Nordberg H.P."/>
            <person name="Cantor M.N."/>
            <person name="Hua S.X."/>
        </authorList>
    </citation>
    <scope>NUCLEOTIDE SEQUENCE [LARGE SCALE GENOMIC DNA]</scope>
    <source>
        <strain evidence="3 4">MUT 4182</strain>
    </source>
</reference>
<dbReference type="Proteomes" id="UP000054248">
    <property type="component" value="Unassembled WGS sequence"/>
</dbReference>
<name>A0A0C3KZ86_9AGAM</name>
<dbReference type="Pfam" id="PF14200">
    <property type="entry name" value="RicinB_lectin_2"/>
    <property type="match status" value="1"/>
</dbReference>
<organism evidence="3 4">
    <name type="scientific">Tulasnella calospora MUT 4182</name>
    <dbReference type="NCBI Taxonomy" id="1051891"/>
    <lineage>
        <taxon>Eukaryota</taxon>
        <taxon>Fungi</taxon>
        <taxon>Dikarya</taxon>
        <taxon>Basidiomycota</taxon>
        <taxon>Agaricomycotina</taxon>
        <taxon>Agaricomycetes</taxon>
        <taxon>Cantharellales</taxon>
        <taxon>Tulasnellaceae</taxon>
        <taxon>Tulasnella</taxon>
    </lineage>
</organism>
<evidence type="ECO:0000313" key="3">
    <source>
        <dbReference type="EMBL" id="KIO26698.1"/>
    </source>
</evidence>
<feature type="region of interest" description="Disordered" evidence="1">
    <location>
        <begin position="1"/>
        <end position="20"/>
    </location>
</feature>
<accession>A0A0C3KZ86</accession>
<dbReference type="SUPFAM" id="SSF50370">
    <property type="entry name" value="Ricin B-like lectins"/>
    <property type="match status" value="1"/>
</dbReference>
<dbReference type="OrthoDB" id="10563590at2759"/>
<dbReference type="HOGENOM" id="CLU_1887287_0_0_1"/>
<evidence type="ECO:0000256" key="1">
    <source>
        <dbReference type="SAM" id="MobiDB-lite"/>
    </source>
</evidence>
<gene>
    <name evidence="3" type="ORF">M407DRAFT_24011</name>
</gene>
<feature type="domain" description="Ricin B lectin" evidence="2">
    <location>
        <begin position="34"/>
        <end position="108"/>
    </location>
</feature>
<protein>
    <submittedName>
        <fullName evidence="3">Carbohydrate-binding module family 13 protein</fullName>
    </submittedName>
</protein>
<dbReference type="InterPro" id="IPR035992">
    <property type="entry name" value="Ricin_B-like_lectins"/>
</dbReference>
<dbReference type="InterPro" id="IPR000772">
    <property type="entry name" value="Ricin_B_lectin"/>
</dbReference>
<dbReference type="EMBL" id="KN823020">
    <property type="protein sequence ID" value="KIO26698.1"/>
    <property type="molecule type" value="Genomic_DNA"/>
</dbReference>
<proteinExistence type="predicted"/>
<evidence type="ECO:0000259" key="2">
    <source>
        <dbReference type="Pfam" id="PF14200"/>
    </source>
</evidence>
<dbReference type="Gene3D" id="2.80.10.50">
    <property type="match status" value="1"/>
</dbReference>
<evidence type="ECO:0000313" key="4">
    <source>
        <dbReference type="Proteomes" id="UP000054248"/>
    </source>
</evidence>
<dbReference type="AlphaFoldDB" id="A0A0C3KZ86"/>
<reference evidence="4" key="2">
    <citation type="submission" date="2015-01" db="EMBL/GenBank/DDBJ databases">
        <title>Evolutionary Origins and Diversification of the Mycorrhizal Mutualists.</title>
        <authorList>
            <consortium name="DOE Joint Genome Institute"/>
            <consortium name="Mycorrhizal Genomics Consortium"/>
            <person name="Kohler A."/>
            <person name="Kuo A."/>
            <person name="Nagy L.G."/>
            <person name="Floudas D."/>
            <person name="Copeland A."/>
            <person name="Barry K.W."/>
            <person name="Cichocki N."/>
            <person name="Veneault-Fourrey C."/>
            <person name="LaButti K."/>
            <person name="Lindquist E.A."/>
            <person name="Lipzen A."/>
            <person name="Lundell T."/>
            <person name="Morin E."/>
            <person name="Murat C."/>
            <person name="Riley R."/>
            <person name="Ohm R."/>
            <person name="Sun H."/>
            <person name="Tunlid A."/>
            <person name="Henrissat B."/>
            <person name="Grigoriev I.V."/>
            <person name="Hibbett D.S."/>
            <person name="Martin F."/>
        </authorList>
    </citation>
    <scope>NUCLEOTIDE SEQUENCE [LARGE SCALE GENOMIC DNA]</scope>
    <source>
        <strain evidence="4">MUT 4182</strain>
    </source>
</reference>
<sequence>MVSANETGGQKDEVDIQPLEYGGMGNDEEILSIRDGLYILTNKMSRTTLDLYSRDSGTQCHGWPRHSLGNQIWIVRKCPTKDTFTLRNTEQAGFLDVLAGNSENGAPAVGHHRVEGSLNQEWQIVEQTPGYYTCE</sequence>